<name>A0A836LDQ6_9TRYP</name>
<dbReference type="OrthoDB" id="266098at2759"/>
<dbReference type="RefSeq" id="XP_067757078.1">
    <property type="nucleotide sequence ID" value="XM_067900878.1"/>
</dbReference>
<feature type="compositionally biased region" description="Polar residues" evidence="1">
    <location>
        <begin position="8"/>
        <end position="24"/>
    </location>
</feature>
<gene>
    <name evidence="2" type="ORF">JKF63_04907</name>
</gene>
<dbReference type="GeneID" id="94290955"/>
<evidence type="ECO:0000256" key="1">
    <source>
        <dbReference type="SAM" id="MobiDB-lite"/>
    </source>
</evidence>
<reference evidence="2 3" key="1">
    <citation type="submission" date="2021-02" db="EMBL/GenBank/DDBJ databases">
        <title>Porcisia hertigi Genome sequencing and assembly.</title>
        <authorList>
            <person name="Almutairi H."/>
            <person name="Gatherer D."/>
        </authorList>
    </citation>
    <scope>NUCLEOTIDE SEQUENCE [LARGE SCALE GENOMIC DNA]</scope>
    <source>
        <strain evidence="2 3">C119</strain>
    </source>
</reference>
<feature type="compositionally biased region" description="Polar residues" evidence="1">
    <location>
        <begin position="52"/>
        <end position="61"/>
    </location>
</feature>
<dbReference type="AlphaFoldDB" id="A0A836LDQ6"/>
<keyword evidence="3" id="KW-1185">Reference proteome</keyword>
<proteinExistence type="predicted"/>
<evidence type="ECO:0000313" key="3">
    <source>
        <dbReference type="Proteomes" id="UP000674318"/>
    </source>
</evidence>
<feature type="region of interest" description="Disordered" evidence="1">
    <location>
        <begin position="1"/>
        <end position="89"/>
    </location>
</feature>
<accession>A0A836LDQ6</accession>
<sequence>MRHVAFQTHASRGESISSAQPTSSDVDDPQSRRERSPAASSSSADKAVEQPPESSVTTSVRKMTVDGPEGTAASMTHPTSQGTFTDSEKRRQKTLFLGDSEQFAFDFGGAVTEMAATVAESEAAQREAQRAEELEVATARLQVLSTPHAAATRPLTLEEVSACAADAMQQGLRRFLTLTKPGSRKRAATTTISSADATQDVSASVNSASLVCKQTGDEDGITLAEAVPQFQAALRRYEADLWRADKHRREEEARQRSKSKHSQRV</sequence>
<protein>
    <submittedName>
        <fullName evidence="2">Uncharacterized protein</fullName>
    </submittedName>
</protein>
<dbReference type="KEGG" id="phet:94290955"/>
<feature type="compositionally biased region" description="Polar residues" evidence="1">
    <location>
        <begin position="73"/>
        <end position="85"/>
    </location>
</feature>
<organism evidence="2 3">
    <name type="scientific">Porcisia hertigi</name>
    <dbReference type="NCBI Taxonomy" id="2761500"/>
    <lineage>
        <taxon>Eukaryota</taxon>
        <taxon>Discoba</taxon>
        <taxon>Euglenozoa</taxon>
        <taxon>Kinetoplastea</taxon>
        <taxon>Metakinetoplastina</taxon>
        <taxon>Trypanosomatida</taxon>
        <taxon>Trypanosomatidae</taxon>
        <taxon>Leishmaniinae</taxon>
        <taxon>Porcisia</taxon>
    </lineage>
</organism>
<dbReference type="EMBL" id="JAFJZO010000023">
    <property type="protein sequence ID" value="KAG5504455.1"/>
    <property type="molecule type" value="Genomic_DNA"/>
</dbReference>
<evidence type="ECO:0000313" key="2">
    <source>
        <dbReference type="EMBL" id="KAG5504455.1"/>
    </source>
</evidence>
<comment type="caution">
    <text evidence="2">The sequence shown here is derived from an EMBL/GenBank/DDBJ whole genome shotgun (WGS) entry which is preliminary data.</text>
</comment>
<dbReference type="Proteomes" id="UP000674318">
    <property type="component" value="Unassembled WGS sequence"/>
</dbReference>